<comment type="similarity">
    <text evidence="4 12">Belongs to the enoyl-CoA hydratase/isomerase family.</text>
</comment>
<protein>
    <recommendedName>
        <fullName evidence="17">Enoyl-CoA hydratase</fullName>
    </recommendedName>
</protein>
<dbReference type="PANTHER" id="PTHR11941:SF68">
    <property type="entry name" value="CARNITINYL-COA DEHYDRATASE"/>
    <property type="match status" value="1"/>
</dbReference>
<evidence type="ECO:0000256" key="3">
    <source>
        <dbReference type="ARBA" id="ARBA00004924"/>
    </source>
</evidence>
<comment type="pathway">
    <text evidence="3">Siderophore biosynthesis.</text>
</comment>
<evidence type="ECO:0000256" key="11">
    <source>
        <dbReference type="ARBA" id="ARBA00023239"/>
    </source>
</evidence>
<proteinExistence type="inferred from homology"/>
<evidence type="ECO:0008006" key="17">
    <source>
        <dbReference type="Google" id="ProtNLM"/>
    </source>
</evidence>
<keyword evidence="9" id="KW-0576">Peroxisome</keyword>
<dbReference type="GO" id="GO:0005777">
    <property type="term" value="C:peroxisome"/>
    <property type="evidence" value="ECO:0007669"/>
    <property type="project" value="UniProtKB-SubCell"/>
</dbReference>
<dbReference type="VEuPathDB" id="FungiDB:PV10_04020"/>
<dbReference type="GO" id="GO:0016829">
    <property type="term" value="F:lyase activity"/>
    <property type="evidence" value="ECO:0007669"/>
    <property type="project" value="UniProtKB-KW"/>
</dbReference>
<dbReference type="PANTHER" id="PTHR11941">
    <property type="entry name" value="ENOYL-COA HYDRATASE-RELATED"/>
    <property type="match status" value="1"/>
</dbReference>
<gene>
    <name evidence="15" type="ORF">B0A52_03261</name>
</gene>
<evidence type="ECO:0000256" key="2">
    <source>
        <dbReference type="ARBA" id="ARBA00004275"/>
    </source>
</evidence>
<reference evidence="15 16" key="1">
    <citation type="submission" date="2017-03" db="EMBL/GenBank/DDBJ databases">
        <title>Genomes of endolithic fungi from Antarctica.</title>
        <authorList>
            <person name="Coleine C."/>
            <person name="Masonjones S."/>
            <person name="Stajich J.E."/>
        </authorList>
    </citation>
    <scope>NUCLEOTIDE SEQUENCE [LARGE SCALE GENOMIC DNA]</scope>
    <source>
        <strain evidence="15 16">CCFEE 6314</strain>
    </source>
</reference>
<dbReference type="CDD" id="cd06558">
    <property type="entry name" value="crotonase-like"/>
    <property type="match status" value="1"/>
</dbReference>
<comment type="similarity">
    <text evidence="5">Belongs to the peroxisomal membrane protein PXMP2/4 family.</text>
</comment>
<dbReference type="GO" id="GO:0016853">
    <property type="term" value="F:isomerase activity"/>
    <property type="evidence" value="ECO:0007669"/>
    <property type="project" value="UniProtKB-KW"/>
</dbReference>
<dbReference type="OrthoDB" id="2139957at2759"/>
<dbReference type="Proteomes" id="UP000288859">
    <property type="component" value="Unassembled WGS sequence"/>
</dbReference>
<dbReference type="Pfam" id="PF04117">
    <property type="entry name" value="Mpv17_PMP22"/>
    <property type="match status" value="1"/>
</dbReference>
<dbReference type="InterPro" id="IPR018376">
    <property type="entry name" value="Enoyl-CoA_hyd/isom_CS"/>
</dbReference>
<dbReference type="SUPFAM" id="SSF52096">
    <property type="entry name" value="ClpP/crotonase"/>
    <property type="match status" value="1"/>
</dbReference>
<evidence type="ECO:0000256" key="5">
    <source>
        <dbReference type="ARBA" id="ARBA00006824"/>
    </source>
</evidence>
<keyword evidence="10" id="KW-0413">Isomerase</keyword>
<evidence type="ECO:0000256" key="1">
    <source>
        <dbReference type="ARBA" id="ARBA00004141"/>
    </source>
</evidence>
<keyword evidence="8 14" id="KW-0472">Membrane</keyword>
<dbReference type="InterPro" id="IPR029045">
    <property type="entry name" value="ClpP/crotonase-like_dom_sf"/>
</dbReference>
<organism evidence="15 16">
    <name type="scientific">Exophiala mesophila</name>
    <name type="common">Black yeast-like fungus</name>
    <dbReference type="NCBI Taxonomy" id="212818"/>
    <lineage>
        <taxon>Eukaryota</taxon>
        <taxon>Fungi</taxon>
        <taxon>Dikarya</taxon>
        <taxon>Ascomycota</taxon>
        <taxon>Pezizomycotina</taxon>
        <taxon>Eurotiomycetes</taxon>
        <taxon>Chaetothyriomycetidae</taxon>
        <taxon>Chaetothyriales</taxon>
        <taxon>Herpotrichiellaceae</taxon>
        <taxon>Exophiala</taxon>
    </lineage>
</organism>
<sequence>MSSRLVTVTVQGAVLAALSNIIAQGLTAYQSTVPYSFDYTAFLHMVLLSIIQTPPNYKWQIALENNFPGYPPKRPATTNKDKGERPPPEETQSLSVTNTVIKFILDQTFGAVVNNVMFLVGISLLRGAGLANTINALQRDFWMMLKAGYAFWPFVTLTNLLVVPVEQRMLVGSLAGLAWGVFVNLTRSNDINININTKMANLATTIPAPTIDDPSVILSIPAPHILLVTINRVKQMNSIPSAVHWYLHRVFTWFDREPTLRVAVITGAGPKAFCAGQDLIEIGTRDPKEAEEKPYLAMHPPTGFAGVSRRVGKKPVIAAVNGFALGGGFEIVLNCDMVVASSNATFGLPEALRGIYAGAGGLPRLVRNVGIPLASEISMTGRTLTAAEALKYNLINSISKSQASVVDEAVALATKVANISPDAIIVTRAGLREAWETASVERGYELVDSRFREGLMTGENTREGLAAFREKRKPVWKPSKL</sequence>
<dbReference type="FunFam" id="3.90.226.10:FF:000074">
    <property type="entry name" value="Enoyl-CoA hydratase (AFU_orthologue AFUA_2G10650)"/>
    <property type="match status" value="1"/>
</dbReference>
<feature type="compositionally biased region" description="Basic and acidic residues" evidence="13">
    <location>
        <begin position="79"/>
        <end position="88"/>
    </location>
</feature>
<feature type="transmembrane region" description="Helical" evidence="14">
    <location>
        <begin position="109"/>
        <end position="129"/>
    </location>
</feature>
<accession>A0A438NAV7</accession>
<dbReference type="VEuPathDB" id="FungiDB:PV10_04021"/>
<dbReference type="GO" id="GO:0005739">
    <property type="term" value="C:mitochondrion"/>
    <property type="evidence" value="ECO:0007669"/>
    <property type="project" value="TreeGrafter"/>
</dbReference>
<name>A0A438NAV7_EXOME</name>
<evidence type="ECO:0000313" key="16">
    <source>
        <dbReference type="Proteomes" id="UP000288859"/>
    </source>
</evidence>
<dbReference type="Gene3D" id="3.90.226.10">
    <property type="entry name" value="2-enoyl-CoA Hydratase, Chain A, domain 1"/>
    <property type="match status" value="1"/>
</dbReference>
<dbReference type="InterPro" id="IPR001753">
    <property type="entry name" value="Enoyl-CoA_hydra/iso"/>
</dbReference>
<keyword evidence="6 14" id="KW-0812">Transmembrane</keyword>
<evidence type="ECO:0000256" key="14">
    <source>
        <dbReference type="SAM" id="Phobius"/>
    </source>
</evidence>
<evidence type="ECO:0000256" key="13">
    <source>
        <dbReference type="SAM" id="MobiDB-lite"/>
    </source>
</evidence>
<keyword evidence="11" id="KW-0456">Lyase</keyword>
<evidence type="ECO:0000256" key="9">
    <source>
        <dbReference type="ARBA" id="ARBA00023140"/>
    </source>
</evidence>
<evidence type="ECO:0000256" key="7">
    <source>
        <dbReference type="ARBA" id="ARBA00022989"/>
    </source>
</evidence>
<evidence type="ECO:0000256" key="4">
    <source>
        <dbReference type="ARBA" id="ARBA00005254"/>
    </source>
</evidence>
<comment type="subcellular location">
    <subcellularLocation>
        <location evidence="1">Membrane</location>
        <topology evidence="1">Multi-pass membrane protein</topology>
    </subcellularLocation>
    <subcellularLocation>
        <location evidence="2">Peroxisome</location>
    </subcellularLocation>
</comment>
<dbReference type="InterPro" id="IPR007248">
    <property type="entry name" value="Mpv17_PMP22"/>
</dbReference>
<feature type="region of interest" description="Disordered" evidence="13">
    <location>
        <begin position="70"/>
        <end position="92"/>
    </location>
</feature>
<feature type="transmembrane region" description="Helical" evidence="14">
    <location>
        <begin position="141"/>
        <end position="162"/>
    </location>
</feature>
<dbReference type="EMBL" id="NAJM01000010">
    <property type="protein sequence ID" value="RVX72908.1"/>
    <property type="molecule type" value="Genomic_DNA"/>
</dbReference>
<dbReference type="AlphaFoldDB" id="A0A438NAV7"/>
<dbReference type="PROSITE" id="PS00166">
    <property type="entry name" value="ENOYL_COA_HYDRATASE"/>
    <property type="match status" value="1"/>
</dbReference>
<comment type="caution">
    <text evidence="15">The sequence shown here is derived from an EMBL/GenBank/DDBJ whole genome shotgun (WGS) entry which is preliminary data.</text>
</comment>
<dbReference type="GO" id="GO:0006635">
    <property type="term" value="P:fatty acid beta-oxidation"/>
    <property type="evidence" value="ECO:0007669"/>
    <property type="project" value="TreeGrafter"/>
</dbReference>
<dbReference type="GO" id="GO:0016020">
    <property type="term" value="C:membrane"/>
    <property type="evidence" value="ECO:0007669"/>
    <property type="project" value="UniProtKB-SubCell"/>
</dbReference>
<evidence type="ECO:0000256" key="6">
    <source>
        <dbReference type="ARBA" id="ARBA00022692"/>
    </source>
</evidence>
<evidence type="ECO:0000256" key="12">
    <source>
        <dbReference type="RuleBase" id="RU003707"/>
    </source>
</evidence>
<dbReference type="Pfam" id="PF00378">
    <property type="entry name" value="ECH_1"/>
    <property type="match status" value="1"/>
</dbReference>
<evidence type="ECO:0000256" key="10">
    <source>
        <dbReference type="ARBA" id="ARBA00023235"/>
    </source>
</evidence>
<evidence type="ECO:0000256" key="8">
    <source>
        <dbReference type="ARBA" id="ARBA00023136"/>
    </source>
</evidence>
<keyword evidence="7 14" id="KW-1133">Transmembrane helix</keyword>
<evidence type="ECO:0000313" key="15">
    <source>
        <dbReference type="EMBL" id="RVX72908.1"/>
    </source>
</evidence>